<proteinExistence type="predicted"/>
<evidence type="ECO:0000256" key="2">
    <source>
        <dbReference type="SAM" id="SignalP"/>
    </source>
</evidence>
<dbReference type="OrthoDB" id="7270707at2"/>
<reference evidence="3 4" key="1">
    <citation type="journal article" date="2015" name="Int. J. Syst. Evol. Microbiol.">
        <title>Roseomonas oryzae sp. nov., isolated from paddy rhizosphere soil.</title>
        <authorList>
            <person name="Ramaprasad E.V."/>
            <person name="Sasikala Ch."/>
            <person name="Ramana Ch.V."/>
        </authorList>
    </citation>
    <scope>NUCLEOTIDE SEQUENCE [LARGE SCALE GENOMIC DNA]</scope>
    <source>
        <strain evidence="3 4">KCTC 42542</strain>
    </source>
</reference>
<dbReference type="EMBL" id="VUKA01000003">
    <property type="protein sequence ID" value="KAA2213420.1"/>
    <property type="molecule type" value="Genomic_DNA"/>
</dbReference>
<gene>
    <name evidence="3" type="ORF">F0Q34_09250</name>
</gene>
<organism evidence="3 4">
    <name type="scientific">Teichococcus oryzae</name>
    <dbReference type="NCBI Taxonomy" id="1608942"/>
    <lineage>
        <taxon>Bacteria</taxon>
        <taxon>Pseudomonadati</taxon>
        <taxon>Pseudomonadota</taxon>
        <taxon>Alphaproteobacteria</taxon>
        <taxon>Acetobacterales</taxon>
        <taxon>Roseomonadaceae</taxon>
        <taxon>Roseomonas</taxon>
    </lineage>
</organism>
<feature type="compositionally biased region" description="Basic and acidic residues" evidence="1">
    <location>
        <begin position="40"/>
        <end position="50"/>
    </location>
</feature>
<sequence length="169" mass="18411">MLMRNSALVLLLSLPLAAPAWSQGTLGQEVAPNQTQGETSKTRPDQFRDEAPQQALDSLQEYARVLGEARGRLEAALGRSGEQPPANQQNAMTPAWMDLKTAAQNAYQTVRRAPGGFRGEATYSDAERQLRQELNAIDQATGPANISGPVRNMLSQLERLQQEVGRRAG</sequence>
<dbReference type="RefSeq" id="WP_149811924.1">
    <property type="nucleotide sequence ID" value="NZ_VUKA01000003.1"/>
</dbReference>
<evidence type="ECO:0000256" key="1">
    <source>
        <dbReference type="SAM" id="MobiDB-lite"/>
    </source>
</evidence>
<protein>
    <recommendedName>
        <fullName evidence="5">DUF4168 domain-containing protein</fullName>
    </recommendedName>
</protein>
<feature type="signal peptide" evidence="2">
    <location>
        <begin position="1"/>
        <end position="22"/>
    </location>
</feature>
<evidence type="ECO:0008006" key="5">
    <source>
        <dbReference type="Google" id="ProtNLM"/>
    </source>
</evidence>
<dbReference type="Proteomes" id="UP000322110">
    <property type="component" value="Unassembled WGS sequence"/>
</dbReference>
<keyword evidence="2" id="KW-0732">Signal</keyword>
<feature type="region of interest" description="Disordered" evidence="1">
    <location>
        <begin position="27"/>
        <end position="50"/>
    </location>
</feature>
<feature type="compositionally biased region" description="Polar residues" evidence="1">
    <location>
        <begin position="27"/>
        <end position="39"/>
    </location>
</feature>
<feature type="chain" id="PRO_5023114782" description="DUF4168 domain-containing protein" evidence="2">
    <location>
        <begin position="23"/>
        <end position="169"/>
    </location>
</feature>
<accession>A0A5B2TI09</accession>
<evidence type="ECO:0000313" key="3">
    <source>
        <dbReference type="EMBL" id="KAA2213420.1"/>
    </source>
</evidence>
<keyword evidence="4" id="KW-1185">Reference proteome</keyword>
<dbReference type="AlphaFoldDB" id="A0A5B2TI09"/>
<evidence type="ECO:0000313" key="4">
    <source>
        <dbReference type="Proteomes" id="UP000322110"/>
    </source>
</evidence>
<name>A0A5B2TI09_9PROT</name>
<comment type="caution">
    <text evidence="3">The sequence shown here is derived from an EMBL/GenBank/DDBJ whole genome shotgun (WGS) entry which is preliminary data.</text>
</comment>